<dbReference type="eggNOG" id="COG3393">
    <property type="taxonomic scope" value="Bacteria"/>
</dbReference>
<dbReference type="RefSeq" id="WP_005215834.1">
    <property type="nucleotide sequence ID" value="NZ_KB291706.1"/>
</dbReference>
<dbReference type="HOGENOM" id="CLU_1025654_0_0_9"/>
<sequence length="271" mass="31665">MKHMVLTSNKMKAKILNLLYEDELLNVFLIQAIENANEEDEIYINKVEEGISSILHIKFDGNSYFTSFYYKDEQGLNSIINELKNIKHNKLLISGKLIDVSKIVTSISKKEISSSDIYYKFNIELRNKNENYNNTTFRKARNNKEDINIIKKYLVDFFDAKLEEDIKEITNEERINKKLDTIYFIEYIGQVIGMARICGETRNYCDITGVYIEPSYRGQGFGKILINYIINEVTNKNKIPVLQTSSDNIVARRVYEDLGFEKVVDYAFEFL</sequence>
<dbReference type="CDD" id="cd04301">
    <property type="entry name" value="NAT_SF"/>
    <property type="match status" value="1"/>
</dbReference>
<dbReference type="EMBL" id="AMEZ01000121">
    <property type="protein sequence ID" value="EKY22589.1"/>
    <property type="molecule type" value="Genomic_DNA"/>
</dbReference>
<keyword evidence="3" id="KW-1185">Reference proteome</keyword>
<dbReference type="Pfam" id="PF00583">
    <property type="entry name" value="Acetyltransf_1"/>
    <property type="match status" value="1"/>
</dbReference>
<dbReference type="Gene3D" id="3.40.630.30">
    <property type="match status" value="1"/>
</dbReference>
<dbReference type="SUPFAM" id="SSF55729">
    <property type="entry name" value="Acyl-CoA N-acyltransferases (Nat)"/>
    <property type="match status" value="1"/>
</dbReference>
<evidence type="ECO:0000259" key="1">
    <source>
        <dbReference type="PROSITE" id="PS51186"/>
    </source>
</evidence>
<dbReference type="InterPro" id="IPR016181">
    <property type="entry name" value="Acyl_CoA_acyltransferase"/>
</dbReference>
<protein>
    <submittedName>
        <fullName evidence="2">Acetyltransferase, GNAT family</fullName>
    </submittedName>
</protein>
<dbReference type="GO" id="GO:0016747">
    <property type="term" value="F:acyltransferase activity, transferring groups other than amino-acyl groups"/>
    <property type="evidence" value="ECO:0007669"/>
    <property type="project" value="InterPro"/>
</dbReference>
<feature type="domain" description="N-acetyltransferase" evidence="1">
    <location>
        <begin position="135"/>
        <end position="271"/>
    </location>
</feature>
<comment type="caution">
    <text evidence="2">The sequence shown here is derived from an EMBL/GenBank/DDBJ whole genome shotgun (WGS) entry which is preliminary data.</text>
</comment>
<dbReference type="PATRIC" id="fig|545697.3.peg.3113"/>
<dbReference type="Proteomes" id="UP000010420">
    <property type="component" value="Unassembled WGS sequence"/>
</dbReference>
<name>L1Q3K5_9CLOT</name>
<dbReference type="InterPro" id="IPR000182">
    <property type="entry name" value="GNAT_dom"/>
</dbReference>
<proteinExistence type="predicted"/>
<dbReference type="AlphaFoldDB" id="L1Q3K5"/>
<evidence type="ECO:0000313" key="3">
    <source>
        <dbReference type="Proteomes" id="UP000010420"/>
    </source>
</evidence>
<dbReference type="STRING" id="545697.HMPREF0216_03180"/>
<reference evidence="2 3" key="1">
    <citation type="submission" date="2012-05" db="EMBL/GenBank/DDBJ databases">
        <authorList>
            <person name="Weinstock G."/>
            <person name="Sodergren E."/>
            <person name="Lobos E.A."/>
            <person name="Fulton L."/>
            <person name="Fulton R."/>
            <person name="Courtney L."/>
            <person name="Fronick C."/>
            <person name="O'Laughlin M."/>
            <person name="Godfrey J."/>
            <person name="Wilson R.M."/>
            <person name="Miner T."/>
            <person name="Farmer C."/>
            <person name="Delehaunty K."/>
            <person name="Cordes M."/>
            <person name="Minx P."/>
            <person name="Tomlinson C."/>
            <person name="Chen J."/>
            <person name="Wollam A."/>
            <person name="Pepin K.H."/>
            <person name="Bhonagiri V."/>
            <person name="Zhang X."/>
            <person name="Suruliraj S."/>
            <person name="Warren W."/>
            <person name="Mitreva M."/>
            <person name="Mardis E.R."/>
            <person name="Wilson R.K."/>
        </authorList>
    </citation>
    <scope>NUCLEOTIDE SEQUENCE [LARGE SCALE GENOMIC DNA]</scope>
    <source>
        <strain evidence="2 3">DSM 1785</strain>
    </source>
</reference>
<evidence type="ECO:0000313" key="2">
    <source>
        <dbReference type="EMBL" id="EKY22589.1"/>
    </source>
</evidence>
<keyword evidence="2" id="KW-0808">Transferase</keyword>
<organism evidence="2 3">
    <name type="scientific">Clostridium celatum DSM 1785</name>
    <dbReference type="NCBI Taxonomy" id="545697"/>
    <lineage>
        <taxon>Bacteria</taxon>
        <taxon>Bacillati</taxon>
        <taxon>Bacillota</taxon>
        <taxon>Clostridia</taxon>
        <taxon>Eubacteriales</taxon>
        <taxon>Clostridiaceae</taxon>
        <taxon>Clostridium</taxon>
    </lineage>
</organism>
<gene>
    <name evidence="2" type="ORF">HMPREF0216_03180</name>
</gene>
<dbReference type="PROSITE" id="PS51186">
    <property type="entry name" value="GNAT"/>
    <property type="match status" value="1"/>
</dbReference>
<accession>L1Q3K5</accession>